<comment type="caution">
    <text evidence="1">The sequence shown here is derived from an EMBL/GenBank/DDBJ whole genome shotgun (WGS) entry which is preliminary data.</text>
</comment>
<proteinExistence type="predicted"/>
<dbReference type="PANTHER" id="PTHR47326:SF1">
    <property type="entry name" value="HTH PSQ-TYPE DOMAIN-CONTAINING PROTEIN"/>
    <property type="match status" value="1"/>
</dbReference>
<evidence type="ECO:0008006" key="3">
    <source>
        <dbReference type="Google" id="ProtNLM"/>
    </source>
</evidence>
<dbReference type="AlphaFoldDB" id="A0AAW1IZ33"/>
<gene>
    <name evidence="1" type="ORF">QE152_g32497</name>
</gene>
<sequence>MASNLVGEPKTDHRGVKQFLNAEGNIPVQILVWQCFSKTTVVEWCRKFSNGRQSTPNWPKPQHLGTRRVTPMTLLCEKPLWRIGGFVLENGQIVWISLRKQSTLATYRRPSEHGTVHPVQGAGRVEVNHEDTEQVLERFEADPTLSIRKVVNDLGISQWKVWCTMRRNNGRGFCGAMNPNLTERELVISTISIHYWSPEHPHLRKSRNFQRRFSVNVWMGIIGETLIGYWSPEHPHLRETLIGPHFQRRFSVNVWMGIIGETLIGPHFLPDVLDGQTYEAFLRDHLFEMLDEVPLANRHHMVYQHDGCATRLFYGITYSKCWTKFL</sequence>
<name>A0AAW1IZ33_POPJA</name>
<dbReference type="EMBL" id="JASPKY010000477">
    <property type="protein sequence ID" value="KAK9695558.1"/>
    <property type="molecule type" value="Genomic_DNA"/>
</dbReference>
<accession>A0AAW1IZ33</accession>
<evidence type="ECO:0000313" key="2">
    <source>
        <dbReference type="Proteomes" id="UP001458880"/>
    </source>
</evidence>
<dbReference type="InterPro" id="IPR036397">
    <property type="entry name" value="RNaseH_sf"/>
</dbReference>
<keyword evidence="2" id="KW-1185">Reference proteome</keyword>
<dbReference type="Proteomes" id="UP001458880">
    <property type="component" value="Unassembled WGS sequence"/>
</dbReference>
<dbReference type="Gene3D" id="3.30.420.10">
    <property type="entry name" value="Ribonuclease H-like superfamily/Ribonuclease H"/>
    <property type="match status" value="1"/>
</dbReference>
<evidence type="ECO:0000313" key="1">
    <source>
        <dbReference type="EMBL" id="KAK9695558.1"/>
    </source>
</evidence>
<dbReference type="PANTHER" id="PTHR47326">
    <property type="entry name" value="TRANSPOSABLE ELEMENT TC3 TRANSPOSASE-LIKE PROTEIN"/>
    <property type="match status" value="1"/>
</dbReference>
<reference evidence="1 2" key="1">
    <citation type="journal article" date="2024" name="BMC Genomics">
        <title>De novo assembly and annotation of Popillia japonica's genome with initial clues to its potential as an invasive pest.</title>
        <authorList>
            <person name="Cucini C."/>
            <person name="Boschi S."/>
            <person name="Funari R."/>
            <person name="Cardaioli E."/>
            <person name="Iannotti N."/>
            <person name="Marturano G."/>
            <person name="Paoli F."/>
            <person name="Bruttini M."/>
            <person name="Carapelli A."/>
            <person name="Frati F."/>
            <person name="Nardi F."/>
        </authorList>
    </citation>
    <scope>NUCLEOTIDE SEQUENCE [LARGE SCALE GENOMIC DNA]</scope>
    <source>
        <strain evidence="1">DMR45628</strain>
    </source>
</reference>
<dbReference type="GO" id="GO:0003676">
    <property type="term" value="F:nucleic acid binding"/>
    <property type="evidence" value="ECO:0007669"/>
    <property type="project" value="InterPro"/>
</dbReference>
<organism evidence="1 2">
    <name type="scientific">Popillia japonica</name>
    <name type="common">Japanese beetle</name>
    <dbReference type="NCBI Taxonomy" id="7064"/>
    <lineage>
        <taxon>Eukaryota</taxon>
        <taxon>Metazoa</taxon>
        <taxon>Ecdysozoa</taxon>
        <taxon>Arthropoda</taxon>
        <taxon>Hexapoda</taxon>
        <taxon>Insecta</taxon>
        <taxon>Pterygota</taxon>
        <taxon>Neoptera</taxon>
        <taxon>Endopterygota</taxon>
        <taxon>Coleoptera</taxon>
        <taxon>Polyphaga</taxon>
        <taxon>Scarabaeiformia</taxon>
        <taxon>Scarabaeidae</taxon>
        <taxon>Rutelinae</taxon>
        <taxon>Popillia</taxon>
    </lineage>
</organism>
<protein>
    <recommendedName>
        <fullName evidence="3">Transposase</fullName>
    </recommendedName>
</protein>